<keyword evidence="4" id="KW-0378">Hydrolase</keyword>
<dbReference type="KEGG" id="rub:GBA63_06745"/>
<evidence type="ECO:0000256" key="4">
    <source>
        <dbReference type="ARBA" id="ARBA00022801"/>
    </source>
</evidence>
<dbReference type="AlphaFoldDB" id="A0A6G8Q7C3"/>
<dbReference type="SUPFAM" id="SSF55811">
    <property type="entry name" value="Nudix"/>
    <property type="match status" value="1"/>
</dbReference>
<dbReference type="PANTHER" id="PTHR43758">
    <property type="entry name" value="7,8-DIHYDRO-8-OXOGUANINE TRIPHOSPHATASE"/>
    <property type="match status" value="1"/>
</dbReference>
<evidence type="ECO:0000256" key="3">
    <source>
        <dbReference type="ARBA" id="ARBA00022723"/>
    </source>
</evidence>
<accession>A0A6G8Q7C3</accession>
<keyword evidence="5" id="KW-0460">Magnesium</keyword>
<dbReference type="InterPro" id="IPR015797">
    <property type="entry name" value="NUDIX_hydrolase-like_dom_sf"/>
</dbReference>
<dbReference type="PANTHER" id="PTHR43758:SF2">
    <property type="entry name" value="OXIDIZED PURINE NUCLEOSIDE TRIPHOSPHATE HYDROLASE"/>
    <property type="match status" value="1"/>
</dbReference>
<dbReference type="PROSITE" id="PS51462">
    <property type="entry name" value="NUDIX"/>
    <property type="match status" value="1"/>
</dbReference>
<evidence type="ECO:0000256" key="1">
    <source>
        <dbReference type="ARBA" id="ARBA00001946"/>
    </source>
</evidence>
<evidence type="ECO:0000256" key="5">
    <source>
        <dbReference type="ARBA" id="ARBA00022842"/>
    </source>
</evidence>
<dbReference type="Pfam" id="PF00293">
    <property type="entry name" value="NUDIX"/>
    <property type="match status" value="1"/>
</dbReference>
<keyword evidence="8" id="KW-1185">Reference proteome</keyword>
<gene>
    <name evidence="7" type="ORF">GBA63_06745</name>
</gene>
<dbReference type="GO" id="GO:0046872">
    <property type="term" value="F:metal ion binding"/>
    <property type="evidence" value="ECO:0007669"/>
    <property type="project" value="UniProtKB-KW"/>
</dbReference>
<evidence type="ECO:0000313" key="7">
    <source>
        <dbReference type="EMBL" id="QIN82384.1"/>
    </source>
</evidence>
<evidence type="ECO:0000259" key="6">
    <source>
        <dbReference type="PROSITE" id="PS51462"/>
    </source>
</evidence>
<dbReference type="InterPro" id="IPR000086">
    <property type="entry name" value="NUDIX_hydrolase_dom"/>
</dbReference>
<comment type="similarity">
    <text evidence="2">Belongs to the Nudix hydrolase family.</text>
</comment>
<dbReference type="GO" id="GO:0005737">
    <property type="term" value="C:cytoplasm"/>
    <property type="evidence" value="ECO:0007669"/>
    <property type="project" value="TreeGrafter"/>
</dbReference>
<reference evidence="7 8" key="1">
    <citation type="submission" date="2019-10" db="EMBL/GenBank/DDBJ databases">
        <title>Rubrobacter sp nov SCSIO 52090 isolated from a deep-sea sediment in the South China Sea.</title>
        <authorList>
            <person name="Chen R.W."/>
        </authorList>
    </citation>
    <scope>NUCLEOTIDE SEQUENCE [LARGE SCALE GENOMIC DNA]</scope>
    <source>
        <strain evidence="7 8">SCSIO 52909</strain>
    </source>
</reference>
<evidence type="ECO:0000313" key="8">
    <source>
        <dbReference type="Proteomes" id="UP000501452"/>
    </source>
</evidence>
<comment type="cofactor">
    <cofactor evidence="1">
        <name>Mg(2+)</name>
        <dbReference type="ChEBI" id="CHEBI:18420"/>
    </cofactor>
</comment>
<protein>
    <submittedName>
        <fullName evidence="7">NUDIX domain-containing protein</fullName>
    </submittedName>
</protein>
<sequence length="163" mass="17962">MEVPYTICFCRCGDLVLMLLRTRPPNMGLWNGLGGKISPGETPLQSIRREVFEEAGIDLRETERVRFGGAVRWAAGVDPTGPSTGMHAFVADLRPGSAREGARETPEGLLSWKTLDWVCDPENGAVVSNIPRFLPDLIQSDRPMEYRCEYDGEKLVGLSVGPL</sequence>
<feature type="domain" description="Nudix hydrolase" evidence="6">
    <location>
        <begin position="1"/>
        <end position="139"/>
    </location>
</feature>
<dbReference type="Gene3D" id="3.90.79.10">
    <property type="entry name" value="Nucleoside Triphosphate Pyrophosphohydrolase"/>
    <property type="match status" value="1"/>
</dbReference>
<organism evidence="7 8">
    <name type="scientific">Rubrobacter tropicus</name>
    <dbReference type="NCBI Taxonomy" id="2653851"/>
    <lineage>
        <taxon>Bacteria</taxon>
        <taxon>Bacillati</taxon>
        <taxon>Actinomycetota</taxon>
        <taxon>Rubrobacteria</taxon>
        <taxon>Rubrobacterales</taxon>
        <taxon>Rubrobacteraceae</taxon>
        <taxon>Rubrobacter</taxon>
    </lineage>
</organism>
<dbReference type="GO" id="GO:0016818">
    <property type="term" value="F:hydrolase activity, acting on acid anhydrides, in phosphorus-containing anhydrides"/>
    <property type="evidence" value="ECO:0007669"/>
    <property type="project" value="TreeGrafter"/>
</dbReference>
<dbReference type="CDD" id="cd18886">
    <property type="entry name" value="NUDIX_MutT_Nudt1"/>
    <property type="match status" value="1"/>
</dbReference>
<proteinExistence type="inferred from homology"/>
<keyword evidence="3" id="KW-0479">Metal-binding</keyword>
<dbReference type="Proteomes" id="UP000501452">
    <property type="component" value="Chromosome"/>
</dbReference>
<dbReference type="RefSeq" id="WP_166174669.1">
    <property type="nucleotide sequence ID" value="NZ_CP045119.1"/>
</dbReference>
<dbReference type="EMBL" id="CP045119">
    <property type="protein sequence ID" value="QIN82384.1"/>
    <property type="molecule type" value="Genomic_DNA"/>
</dbReference>
<evidence type="ECO:0000256" key="2">
    <source>
        <dbReference type="ARBA" id="ARBA00005582"/>
    </source>
</evidence>
<name>A0A6G8Q7C3_9ACTN</name>